<dbReference type="Gene3D" id="3.90.320.10">
    <property type="match status" value="1"/>
</dbReference>
<dbReference type="InterPro" id="IPR011604">
    <property type="entry name" value="PDDEXK-like_dom_sf"/>
</dbReference>
<evidence type="ECO:0000313" key="4">
    <source>
        <dbReference type="EMBL" id="WFN55968.1"/>
    </source>
</evidence>
<keyword evidence="1" id="KW-0175">Coiled coil</keyword>
<keyword evidence="5" id="KW-1185">Reference proteome</keyword>
<protein>
    <submittedName>
        <fullName evidence="4">YqaJ viral recombinase family protein</fullName>
    </submittedName>
</protein>
<dbReference type="SUPFAM" id="SSF52980">
    <property type="entry name" value="Restriction endonuclease-like"/>
    <property type="match status" value="1"/>
</dbReference>
<name>A0ABY8G7M4_9GAMM</name>
<dbReference type="EMBL" id="CP114280">
    <property type="protein sequence ID" value="WFN55968.1"/>
    <property type="molecule type" value="Genomic_DNA"/>
</dbReference>
<reference evidence="4 5" key="1">
    <citation type="submission" date="2022-12" db="EMBL/GenBank/DDBJ databases">
        <title>Complete genome sequencing of Dickeya lacustris type strain LMG30899.</title>
        <authorList>
            <person name="Dobhal S."/>
            <person name="Arizala D."/>
            <person name="Arif M."/>
        </authorList>
    </citation>
    <scope>NUCLEOTIDE SEQUENCE [LARGE SCALE GENOMIC DNA]</scope>
    <source>
        <strain evidence="4 5">LMG30899</strain>
    </source>
</reference>
<organism evidence="4 5">
    <name type="scientific">Dickeya lacustris</name>
    <dbReference type="NCBI Taxonomy" id="2259638"/>
    <lineage>
        <taxon>Bacteria</taxon>
        <taxon>Pseudomonadati</taxon>
        <taxon>Pseudomonadota</taxon>
        <taxon>Gammaproteobacteria</taxon>
        <taxon>Enterobacterales</taxon>
        <taxon>Pectobacteriaceae</taxon>
        <taxon>Dickeya</taxon>
    </lineage>
</organism>
<dbReference type="InterPro" id="IPR011335">
    <property type="entry name" value="Restrct_endonuc-II-like"/>
</dbReference>
<sequence length="558" mass="62582">MKIHPLVQGTDEWAAFRLTHHGASEAAAMLGLSKKTTRSELLRIKHTGTPKEFTNWVRENILDYGHEVEALARPLVEKIIGDDLYPVTCSDEDGGGKLSASCDGLTLLEDTAFEHKQWNTDLAASVSNNVLPDDHMPQCQQIMLVTGAQRVIFTVSDGTPERLVWMEVRPDASWFERIRAGWAQFDRDLAEYILPAPAPTVVAEAVQDLPAVTVQVNGQIEVRENFKIFEVALRDFIENKLIREPQTDQDFADLDLQIKAMKKAEETLNAAESMMLAQIQRVDEAKRQKDMLSRLVRDNRLMAEKLLASEKERRRTEKVVAARQAFADHVTELQREISSVRLDIVVPDFAGAIKGLKTMSSIQDKLDTALANGKIAADQQAADLRTKLAWLDANTADYRALLADLQQLVAKPFDDFKLAVTARIDAHKKAEEARLEAERERIRQEEAARLEAARLEAEQHQQQEQQRPSETESTTTMAPCRIAMSSSKQIEPNEPPALRLEQINDRLAPLSLTVDGLARLGIMHAATDKSAKLYHEHDFSRLCTALLQHIQSVQANAD</sequence>
<accession>A0ABY8G7M4</accession>
<evidence type="ECO:0000313" key="5">
    <source>
        <dbReference type="Proteomes" id="UP001219630"/>
    </source>
</evidence>
<feature type="region of interest" description="Disordered" evidence="2">
    <location>
        <begin position="455"/>
        <end position="477"/>
    </location>
</feature>
<evidence type="ECO:0000259" key="3">
    <source>
        <dbReference type="Pfam" id="PF09588"/>
    </source>
</evidence>
<dbReference type="Pfam" id="PF09588">
    <property type="entry name" value="YqaJ"/>
    <property type="match status" value="1"/>
</dbReference>
<dbReference type="InterPro" id="IPR019080">
    <property type="entry name" value="YqaJ_viral_recombinase"/>
</dbReference>
<dbReference type="RefSeq" id="WP_125259406.1">
    <property type="nucleotide sequence ID" value="NZ_CP114280.1"/>
</dbReference>
<proteinExistence type="predicted"/>
<feature type="domain" description="YqaJ viral recombinase" evidence="3">
    <location>
        <begin position="12"/>
        <end position="149"/>
    </location>
</feature>
<evidence type="ECO:0000256" key="2">
    <source>
        <dbReference type="SAM" id="MobiDB-lite"/>
    </source>
</evidence>
<gene>
    <name evidence="4" type="ORF">O1Q98_01150</name>
</gene>
<dbReference type="Proteomes" id="UP001219630">
    <property type="component" value="Chromosome"/>
</dbReference>
<evidence type="ECO:0000256" key="1">
    <source>
        <dbReference type="SAM" id="Coils"/>
    </source>
</evidence>
<feature type="coiled-coil region" evidence="1">
    <location>
        <begin position="254"/>
        <end position="288"/>
    </location>
</feature>